<gene>
    <name evidence="19" type="ORF">EDB92DRAFT_1343442</name>
</gene>
<evidence type="ECO:0000256" key="18">
    <source>
        <dbReference type="SAM" id="MobiDB-lite"/>
    </source>
</evidence>
<comment type="subcellular location">
    <subcellularLocation>
        <location evidence="3">Chromosome</location>
        <location evidence="3">Centromere</location>
        <location evidence="3">Kinetochore</location>
    </subcellularLocation>
    <subcellularLocation>
        <location evidence="2">Cytoplasm</location>
        <location evidence="2">Cytoskeleton</location>
        <location evidence="2">Spindle</location>
    </subcellularLocation>
    <subcellularLocation>
        <location evidence="1">Nucleus</location>
    </subcellularLocation>
</comment>
<evidence type="ECO:0000256" key="14">
    <source>
        <dbReference type="ARBA" id="ARBA00023242"/>
    </source>
</evidence>
<dbReference type="GO" id="GO:0051301">
    <property type="term" value="P:cell division"/>
    <property type="evidence" value="ECO:0007669"/>
    <property type="project" value="UniProtKB-KW"/>
</dbReference>
<sequence>MRSSTVSIRSSIAPGAQHPPSAENLAGLNQKKKEAEAVDALQRASALFLQRLEGLGDDCEAMADAGAVLGEVLAQWPQMFRILNLFLAARGGLATYAEGAGMETDGDPSPLPPGERLVRVPIDELQQAEQK</sequence>
<dbReference type="GO" id="GO:0042729">
    <property type="term" value="C:DASH complex"/>
    <property type="evidence" value="ECO:0007669"/>
    <property type="project" value="InterPro"/>
</dbReference>
<dbReference type="PANTHER" id="PTHR28036">
    <property type="entry name" value="DASH COMPLEX SUBUNIT DAD2"/>
    <property type="match status" value="1"/>
</dbReference>
<evidence type="ECO:0000256" key="11">
    <source>
        <dbReference type="ARBA" id="ARBA00022829"/>
    </source>
</evidence>
<comment type="caution">
    <text evidence="19">The sequence shown here is derived from an EMBL/GenBank/DDBJ whole genome shotgun (WGS) entry which is preliminary data.</text>
</comment>
<keyword evidence="16" id="KW-0137">Centromere</keyword>
<keyword evidence="13" id="KW-0206">Cytoskeleton</keyword>
<evidence type="ECO:0000256" key="2">
    <source>
        <dbReference type="ARBA" id="ARBA00004186"/>
    </source>
</evidence>
<name>A0AAD4LFT6_9AGAM</name>
<keyword evidence="15" id="KW-0131">Cell cycle</keyword>
<evidence type="ECO:0000313" key="19">
    <source>
        <dbReference type="EMBL" id="KAH8985678.1"/>
    </source>
</evidence>
<accession>A0AAD4LFT6</accession>
<dbReference type="GO" id="GO:0044732">
    <property type="term" value="C:mitotic spindle pole body"/>
    <property type="evidence" value="ECO:0007669"/>
    <property type="project" value="TreeGrafter"/>
</dbReference>
<evidence type="ECO:0000256" key="6">
    <source>
        <dbReference type="ARBA" id="ARBA00022454"/>
    </source>
</evidence>
<dbReference type="AlphaFoldDB" id="A0AAD4LFT6"/>
<feature type="compositionally biased region" description="Polar residues" evidence="18">
    <location>
        <begin position="1"/>
        <end position="10"/>
    </location>
</feature>
<feature type="region of interest" description="Disordered" evidence="18">
    <location>
        <begin position="99"/>
        <end position="118"/>
    </location>
</feature>
<evidence type="ECO:0000256" key="1">
    <source>
        <dbReference type="ARBA" id="ARBA00004123"/>
    </source>
</evidence>
<keyword evidence="10" id="KW-0498">Mitosis</keyword>
<feature type="region of interest" description="Disordered" evidence="18">
    <location>
        <begin position="1"/>
        <end position="24"/>
    </location>
</feature>
<keyword evidence="14" id="KW-0539">Nucleus</keyword>
<protein>
    <recommendedName>
        <fullName evidence="5">DASH complex subunit DAD2</fullName>
    </recommendedName>
    <alternativeName>
        <fullName evidence="17">Outer kinetochore protein DAD2</fullName>
    </alternativeName>
</protein>
<keyword evidence="6" id="KW-0158">Chromosome</keyword>
<evidence type="ECO:0000256" key="5">
    <source>
        <dbReference type="ARBA" id="ARBA00020260"/>
    </source>
</evidence>
<evidence type="ECO:0000256" key="4">
    <source>
        <dbReference type="ARBA" id="ARBA00005501"/>
    </source>
</evidence>
<keyword evidence="7" id="KW-0963">Cytoplasm</keyword>
<evidence type="ECO:0000256" key="12">
    <source>
        <dbReference type="ARBA" id="ARBA00022838"/>
    </source>
</evidence>
<dbReference type="Proteomes" id="UP001201163">
    <property type="component" value="Unassembled WGS sequence"/>
</dbReference>
<comment type="similarity">
    <text evidence="4">Belongs to the DASH complex DAD2 family.</text>
</comment>
<evidence type="ECO:0000256" key="15">
    <source>
        <dbReference type="ARBA" id="ARBA00023306"/>
    </source>
</evidence>
<keyword evidence="8" id="KW-0132">Cell division</keyword>
<evidence type="ECO:0000256" key="3">
    <source>
        <dbReference type="ARBA" id="ARBA00004629"/>
    </source>
</evidence>
<dbReference type="GO" id="GO:0008608">
    <property type="term" value="P:attachment of spindle microtubules to kinetochore"/>
    <property type="evidence" value="ECO:0007669"/>
    <property type="project" value="TreeGrafter"/>
</dbReference>
<evidence type="ECO:0000313" key="20">
    <source>
        <dbReference type="Proteomes" id="UP001201163"/>
    </source>
</evidence>
<evidence type="ECO:0000256" key="7">
    <source>
        <dbReference type="ARBA" id="ARBA00022490"/>
    </source>
</evidence>
<keyword evidence="12" id="KW-0995">Kinetochore</keyword>
<keyword evidence="20" id="KW-1185">Reference proteome</keyword>
<evidence type="ECO:0000256" key="17">
    <source>
        <dbReference type="ARBA" id="ARBA00030568"/>
    </source>
</evidence>
<keyword evidence="11" id="KW-0159">Chromosome partition</keyword>
<dbReference type="GO" id="GO:0000278">
    <property type="term" value="P:mitotic cell cycle"/>
    <property type="evidence" value="ECO:0007669"/>
    <property type="project" value="InterPro"/>
</dbReference>
<dbReference type="GO" id="GO:0005874">
    <property type="term" value="C:microtubule"/>
    <property type="evidence" value="ECO:0007669"/>
    <property type="project" value="UniProtKB-KW"/>
</dbReference>
<reference evidence="19" key="1">
    <citation type="submission" date="2022-01" db="EMBL/GenBank/DDBJ databases">
        <title>Comparative genomics reveals a dynamic genome evolution in the ectomycorrhizal milk-cap (Lactarius) mushrooms.</title>
        <authorList>
            <consortium name="DOE Joint Genome Institute"/>
            <person name="Lebreton A."/>
            <person name="Tang N."/>
            <person name="Kuo A."/>
            <person name="LaButti K."/>
            <person name="Drula E."/>
            <person name="Barry K."/>
            <person name="Clum A."/>
            <person name="Lipzen A."/>
            <person name="Mousain D."/>
            <person name="Ng V."/>
            <person name="Wang R."/>
            <person name="Wang X."/>
            <person name="Dai Y."/>
            <person name="Henrissat B."/>
            <person name="Grigoriev I.V."/>
            <person name="Guerin-Laguette A."/>
            <person name="Yu F."/>
            <person name="Martin F.M."/>
        </authorList>
    </citation>
    <scope>NUCLEOTIDE SEQUENCE</scope>
    <source>
        <strain evidence="19">QP</strain>
    </source>
</reference>
<keyword evidence="9" id="KW-0493">Microtubule</keyword>
<evidence type="ECO:0000256" key="16">
    <source>
        <dbReference type="ARBA" id="ARBA00023328"/>
    </source>
</evidence>
<dbReference type="Pfam" id="PF08654">
    <property type="entry name" value="DASH_Dad2"/>
    <property type="match status" value="1"/>
</dbReference>
<evidence type="ECO:0000256" key="10">
    <source>
        <dbReference type="ARBA" id="ARBA00022776"/>
    </source>
</evidence>
<evidence type="ECO:0000256" key="13">
    <source>
        <dbReference type="ARBA" id="ARBA00023212"/>
    </source>
</evidence>
<proteinExistence type="inferred from homology"/>
<evidence type="ECO:0000256" key="9">
    <source>
        <dbReference type="ARBA" id="ARBA00022701"/>
    </source>
</evidence>
<evidence type="ECO:0000256" key="8">
    <source>
        <dbReference type="ARBA" id="ARBA00022618"/>
    </source>
</evidence>
<dbReference type="EMBL" id="JAKELL010000061">
    <property type="protein sequence ID" value="KAH8985678.1"/>
    <property type="molecule type" value="Genomic_DNA"/>
</dbReference>
<organism evidence="19 20">
    <name type="scientific">Lactarius akahatsu</name>
    <dbReference type="NCBI Taxonomy" id="416441"/>
    <lineage>
        <taxon>Eukaryota</taxon>
        <taxon>Fungi</taxon>
        <taxon>Dikarya</taxon>
        <taxon>Basidiomycota</taxon>
        <taxon>Agaricomycotina</taxon>
        <taxon>Agaricomycetes</taxon>
        <taxon>Russulales</taxon>
        <taxon>Russulaceae</taxon>
        <taxon>Lactarius</taxon>
    </lineage>
</organism>
<dbReference type="GO" id="GO:1990023">
    <property type="term" value="C:mitotic spindle midzone"/>
    <property type="evidence" value="ECO:0007669"/>
    <property type="project" value="TreeGrafter"/>
</dbReference>
<dbReference type="PANTHER" id="PTHR28036:SF1">
    <property type="entry name" value="DASH COMPLEX SUBUNIT DAD2"/>
    <property type="match status" value="1"/>
</dbReference>
<dbReference type="InterPro" id="IPR013963">
    <property type="entry name" value="DASH_Dad2"/>
</dbReference>